<accession>A0ABT4B912</accession>
<dbReference type="InterPro" id="IPR011146">
    <property type="entry name" value="HIT-like"/>
</dbReference>
<comment type="caution">
    <text evidence="3">The sequence shown here is derived from an EMBL/GenBank/DDBJ whole genome shotgun (WGS) entry which is preliminary data.</text>
</comment>
<evidence type="ECO:0000313" key="4">
    <source>
        <dbReference type="Proteomes" id="UP001151002"/>
    </source>
</evidence>
<dbReference type="Proteomes" id="UP001151002">
    <property type="component" value="Unassembled WGS sequence"/>
</dbReference>
<dbReference type="PRINTS" id="PR00332">
    <property type="entry name" value="HISTRIAD"/>
</dbReference>
<dbReference type="PANTHER" id="PTHR46648:SF1">
    <property type="entry name" value="ADENOSINE 5'-MONOPHOSPHORAMIDASE HNT1"/>
    <property type="match status" value="1"/>
</dbReference>
<evidence type="ECO:0000256" key="1">
    <source>
        <dbReference type="PROSITE-ProRule" id="PRU00464"/>
    </source>
</evidence>
<feature type="domain" description="HIT" evidence="2">
    <location>
        <begin position="5"/>
        <end position="110"/>
    </location>
</feature>
<dbReference type="SUPFAM" id="SSF54197">
    <property type="entry name" value="HIT-like"/>
    <property type="match status" value="1"/>
</dbReference>
<dbReference type="PANTHER" id="PTHR46648">
    <property type="entry name" value="HIT FAMILY PROTEIN 1"/>
    <property type="match status" value="1"/>
</dbReference>
<gene>
    <name evidence="3" type="ORF">OWR29_33575</name>
</gene>
<protein>
    <submittedName>
        <fullName evidence="3">HIT family protein</fullName>
    </submittedName>
</protein>
<dbReference type="PROSITE" id="PS51084">
    <property type="entry name" value="HIT_2"/>
    <property type="match status" value="1"/>
</dbReference>
<dbReference type="InterPro" id="IPR001310">
    <property type="entry name" value="Histidine_triad_HIT"/>
</dbReference>
<keyword evidence="4" id="KW-1185">Reference proteome</keyword>
<dbReference type="InterPro" id="IPR036265">
    <property type="entry name" value="HIT-like_sf"/>
</dbReference>
<dbReference type="EMBL" id="JAPNTZ010000013">
    <property type="protein sequence ID" value="MCY1142951.1"/>
    <property type="molecule type" value="Genomic_DNA"/>
</dbReference>
<reference evidence="3" key="1">
    <citation type="submission" date="2022-11" db="EMBL/GenBank/DDBJ databases">
        <authorList>
            <person name="Somphong A."/>
            <person name="Phongsopitanun W."/>
        </authorList>
    </citation>
    <scope>NUCLEOTIDE SEQUENCE</scope>
    <source>
        <strain evidence="3">Pm04-4</strain>
    </source>
</reference>
<dbReference type="Gene3D" id="3.30.428.10">
    <property type="entry name" value="HIT-like"/>
    <property type="match status" value="1"/>
</dbReference>
<organism evidence="3 4">
    <name type="scientific">Paractinoplanes pyxinae</name>
    <dbReference type="NCBI Taxonomy" id="2997416"/>
    <lineage>
        <taxon>Bacteria</taxon>
        <taxon>Bacillati</taxon>
        <taxon>Actinomycetota</taxon>
        <taxon>Actinomycetes</taxon>
        <taxon>Micromonosporales</taxon>
        <taxon>Micromonosporaceae</taxon>
        <taxon>Paractinoplanes</taxon>
    </lineage>
</organism>
<evidence type="ECO:0000259" key="2">
    <source>
        <dbReference type="PROSITE" id="PS51084"/>
    </source>
</evidence>
<feature type="short sequence motif" description="Histidine triad motif" evidence="1">
    <location>
        <begin position="95"/>
        <end position="99"/>
    </location>
</feature>
<name>A0ABT4B912_9ACTN</name>
<evidence type="ECO:0000313" key="3">
    <source>
        <dbReference type="EMBL" id="MCY1142951.1"/>
    </source>
</evidence>
<proteinExistence type="predicted"/>
<dbReference type="Pfam" id="PF01230">
    <property type="entry name" value="HIT"/>
    <property type="match status" value="1"/>
</dbReference>
<dbReference type="RefSeq" id="WP_267567401.1">
    <property type="nucleotide sequence ID" value="NZ_JAPNTZ010000013.1"/>
</dbReference>
<sequence length="137" mass="14650">MASCVFCDIVAGSVPAFKVIDSPDGVGFLDTRPVFKGHVLVVPRSHVVTLPELPVADLPGFFGLVQRVSLAVPNALGAQGTFVANNNIVSQSVAHLHFHVVPRTKGDGLRGFFWPRHKYASDEEAASFASRIAKELG</sequence>